<keyword evidence="5" id="KW-0863">Zinc-finger</keyword>
<keyword evidence="4" id="KW-0479">Metal-binding</keyword>
<evidence type="ECO:0000256" key="2">
    <source>
        <dbReference type="ARBA" id="ARBA00022679"/>
    </source>
</evidence>
<evidence type="ECO:0000256" key="4">
    <source>
        <dbReference type="ARBA" id="ARBA00022723"/>
    </source>
</evidence>
<dbReference type="PANTHER" id="PTHR46165:SF2">
    <property type="entry name" value="SET AND MYND DOMAIN-CONTAINING PROTEIN 4"/>
    <property type="match status" value="1"/>
</dbReference>
<keyword evidence="1" id="KW-0489">Methyltransferase</keyword>
<feature type="domain" description="MYND-type" evidence="7">
    <location>
        <begin position="253"/>
        <end position="291"/>
    </location>
</feature>
<accession>A0A8S1CEU5</accession>
<dbReference type="GO" id="GO:0005634">
    <property type="term" value="C:nucleus"/>
    <property type="evidence" value="ECO:0007669"/>
    <property type="project" value="TreeGrafter"/>
</dbReference>
<dbReference type="EMBL" id="CADEPI010000039">
    <property type="protein sequence ID" value="CAB3368795.1"/>
    <property type="molecule type" value="Genomic_DNA"/>
</dbReference>
<dbReference type="InterPro" id="IPR002893">
    <property type="entry name" value="Znf_MYND"/>
</dbReference>
<gene>
    <name evidence="8" type="ORF">CLODIP_2_CD00887</name>
</gene>
<evidence type="ECO:0000256" key="3">
    <source>
        <dbReference type="ARBA" id="ARBA00022691"/>
    </source>
</evidence>
<dbReference type="SUPFAM" id="SSF82199">
    <property type="entry name" value="SET domain"/>
    <property type="match status" value="1"/>
</dbReference>
<sequence>MAEYLILEVSNKLLQHLDNVHEGKSGEELLKELNAIPEDRERVESVKAILKNFQLPELKVQNKKVPECVETEYLESARVAMLTHDLEFALAKVNKGLAHIPSDQEGLRAKALTVRSEILLRMRQFSACVSDVHAALACTLDPESQIKLKNKLDLCLKYMAKASQPTKQEADSGDSEREICELAASMTIAECDELAVSTANPLVPCVSDALKLEVDSEDKIHRFVATREINAGEILISEEPLVSFLNPDQLDRCCFCMHHAYNLIPCDTCQWEVYCSERCKGEAKDLHSKECALMPALQSAGVQFNMLNLMKLKLAHDITKCQRDDQLGYTKPLLSSDPNSLFLQRPIPSENKAMLTLFFTLWARLLGYEEQSSDFDQLVLSLGELVPRVSAATFSIDQVVPFGGYLGEDSNSAVGLGVYPVTALVSHACSPNTTTFCVGRRLIMQATRLIPAGSLVTQCLYPEVDFLKIGRALRQSLLQDACFQSGGLECKCEACEQNWDTLDKLDSCDPQDQEVAMLVEAPLTADLLPHAFLKAEEMELRKETHTKEFHLLQERIRMAVAKQGNVSNIKPKHALVALDEIFVD</sequence>
<keyword evidence="6" id="KW-0862">Zinc</keyword>
<evidence type="ECO:0000313" key="9">
    <source>
        <dbReference type="Proteomes" id="UP000494165"/>
    </source>
</evidence>
<evidence type="ECO:0000256" key="6">
    <source>
        <dbReference type="ARBA" id="ARBA00022833"/>
    </source>
</evidence>
<dbReference type="SUPFAM" id="SSF144232">
    <property type="entry name" value="HIT/MYND zinc finger-like"/>
    <property type="match status" value="1"/>
</dbReference>
<reference evidence="8 9" key="1">
    <citation type="submission" date="2020-04" db="EMBL/GenBank/DDBJ databases">
        <authorList>
            <person name="Alioto T."/>
            <person name="Alioto T."/>
            <person name="Gomez Garrido J."/>
        </authorList>
    </citation>
    <scope>NUCLEOTIDE SEQUENCE [LARGE SCALE GENOMIC DNA]</scope>
</reference>
<dbReference type="GO" id="GO:0032259">
    <property type="term" value="P:methylation"/>
    <property type="evidence" value="ECO:0007669"/>
    <property type="project" value="UniProtKB-KW"/>
</dbReference>
<evidence type="ECO:0000259" key="7">
    <source>
        <dbReference type="PROSITE" id="PS01360"/>
    </source>
</evidence>
<name>A0A8S1CEU5_9INSE</name>
<dbReference type="Gene3D" id="6.10.140.2220">
    <property type="match status" value="1"/>
</dbReference>
<protein>
    <recommendedName>
        <fullName evidence="7">MYND-type domain-containing protein</fullName>
    </recommendedName>
</protein>
<dbReference type="Gene3D" id="2.170.270.10">
    <property type="entry name" value="SET domain"/>
    <property type="match status" value="1"/>
</dbReference>
<dbReference type="GO" id="GO:0005737">
    <property type="term" value="C:cytoplasm"/>
    <property type="evidence" value="ECO:0007669"/>
    <property type="project" value="TreeGrafter"/>
</dbReference>
<dbReference type="InterPro" id="IPR046341">
    <property type="entry name" value="SET_dom_sf"/>
</dbReference>
<comment type="caution">
    <text evidence="8">The sequence shown here is derived from an EMBL/GenBank/DDBJ whole genome shotgun (WGS) entry which is preliminary data.</text>
</comment>
<keyword evidence="3" id="KW-0949">S-adenosyl-L-methionine</keyword>
<evidence type="ECO:0000256" key="5">
    <source>
        <dbReference type="ARBA" id="ARBA00022771"/>
    </source>
</evidence>
<evidence type="ECO:0000313" key="8">
    <source>
        <dbReference type="EMBL" id="CAB3368795.1"/>
    </source>
</evidence>
<dbReference type="PANTHER" id="PTHR46165">
    <property type="entry name" value="SET AND MYND DOMAIN-CONTAINING PROTEIN 4"/>
    <property type="match status" value="1"/>
</dbReference>
<keyword evidence="2" id="KW-0808">Transferase</keyword>
<dbReference type="AlphaFoldDB" id="A0A8S1CEU5"/>
<organism evidence="8 9">
    <name type="scientific">Cloeon dipterum</name>
    <dbReference type="NCBI Taxonomy" id="197152"/>
    <lineage>
        <taxon>Eukaryota</taxon>
        <taxon>Metazoa</taxon>
        <taxon>Ecdysozoa</taxon>
        <taxon>Arthropoda</taxon>
        <taxon>Hexapoda</taxon>
        <taxon>Insecta</taxon>
        <taxon>Pterygota</taxon>
        <taxon>Palaeoptera</taxon>
        <taxon>Ephemeroptera</taxon>
        <taxon>Pisciforma</taxon>
        <taxon>Baetidae</taxon>
        <taxon>Cloeon</taxon>
    </lineage>
</organism>
<proteinExistence type="predicted"/>
<evidence type="ECO:0000256" key="1">
    <source>
        <dbReference type="ARBA" id="ARBA00022603"/>
    </source>
</evidence>
<dbReference type="InterPro" id="IPR052097">
    <property type="entry name" value="SET-MYND_domain_protein"/>
</dbReference>
<dbReference type="OrthoDB" id="62495at2759"/>
<dbReference type="Proteomes" id="UP000494165">
    <property type="component" value="Unassembled WGS sequence"/>
</dbReference>
<dbReference type="PROSITE" id="PS01360">
    <property type="entry name" value="ZF_MYND_1"/>
    <property type="match status" value="1"/>
</dbReference>
<dbReference type="GO" id="GO:0042826">
    <property type="term" value="F:histone deacetylase binding"/>
    <property type="evidence" value="ECO:0007669"/>
    <property type="project" value="TreeGrafter"/>
</dbReference>
<dbReference type="GO" id="GO:0008270">
    <property type="term" value="F:zinc ion binding"/>
    <property type="evidence" value="ECO:0007669"/>
    <property type="project" value="UniProtKB-KW"/>
</dbReference>
<dbReference type="Gene3D" id="1.10.220.160">
    <property type="match status" value="1"/>
</dbReference>
<dbReference type="GO" id="GO:0008168">
    <property type="term" value="F:methyltransferase activity"/>
    <property type="evidence" value="ECO:0007669"/>
    <property type="project" value="UniProtKB-KW"/>
</dbReference>
<keyword evidence="9" id="KW-1185">Reference proteome</keyword>